<evidence type="ECO:0000259" key="2">
    <source>
        <dbReference type="Pfam" id="PF01171"/>
    </source>
</evidence>
<feature type="non-terminal residue" evidence="3">
    <location>
        <position position="83"/>
    </location>
</feature>
<dbReference type="InterPro" id="IPR011063">
    <property type="entry name" value="TilS/TtcA_N"/>
</dbReference>
<feature type="domain" description="tRNA(Ile)-lysidine/2-thiocytidine synthase N-terminal" evidence="2">
    <location>
        <begin position="4"/>
        <end position="82"/>
    </location>
</feature>
<sequence length="83" mass="9065">LLAELARRESLPALHAIHVHHGLQAAADAWPEHCRQVCQALDVAFELVRVKVEPGASLEQAARQARYTAFTDRLGEGDVLLTG</sequence>
<dbReference type="GO" id="GO:0008033">
    <property type="term" value="P:tRNA processing"/>
    <property type="evidence" value="ECO:0007669"/>
    <property type="project" value="UniProtKB-KW"/>
</dbReference>
<reference evidence="3 4" key="1">
    <citation type="journal article" date="2013" name="PLoS Pathog.">
        <title>Genomic analysis of the Kiwifruit pathogen Pseudomonas syringae pv. actinidiae provides insight into the origins of an emergent plant disease.</title>
        <authorList>
            <person name="McCann H.C."/>
            <person name="Rikkerink E.H."/>
            <person name="Bertels F."/>
            <person name="Fiers M."/>
            <person name="Lu A."/>
            <person name="Rees-George J."/>
            <person name="Andersen M.T."/>
            <person name="Gleave A.P."/>
            <person name="Haubold B."/>
            <person name="Wohlers M.W."/>
            <person name="Guttman D.S."/>
            <person name="Wang P.W."/>
            <person name="Straub C."/>
            <person name="Vanneste J.L."/>
            <person name="Rainey P.B."/>
            <person name="Templeton M.D."/>
        </authorList>
    </citation>
    <scope>NUCLEOTIDE SEQUENCE [LARGE SCALE GENOMIC DNA]</scope>
    <source>
        <strain evidence="3 4">ICMP 19096</strain>
    </source>
</reference>
<comment type="caution">
    <text evidence="3">The sequence shown here is derived from an EMBL/GenBank/DDBJ whole genome shotgun (WGS) entry which is preliminary data.</text>
</comment>
<name>A0A656K544_PSESF</name>
<evidence type="ECO:0000313" key="4">
    <source>
        <dbReference type="Proteomes" id="UP000018849"/>
    </source>
</evidence>
<evidence type="ECO:0000313" key="3">
    <source>
        <dbReference type="EMBL" id="EPN69991.1"/>
    </source>
</evidence>
<organism evidence="3 4">
    <name type="scientific">Pseudomonas syringae pv. actinidiae ICMP 19096</name>
    <dbReference type="NCBI Taxonomy" id="1194405"/>
    <lineage>
        <taxon>Bacteria</taxon>
        <taxon>Pseudomonadati</taxon>
        <taxon>Pseudomonadota</taxon>
        <taxon>Gammaproteobacteria</taxon>
        <taxon>Pseudomonadales</taxon>
        <taxon>Pseudomonadaceae</taxon>
        <taxon>Pseudomonas</taxon>
        <taxon>Pseudomonas syringae</taxon>
    </lineage>
</organism>
<keyword evidence="1" id="KW-0819">tRNA processing</keyword>
<dbReference type="InterPro" id="IPR014729">
    <property type="entry name" value="Rossmann-like_a/b/a_fold"/>
</dbReference>
<gene>
    <name evidence="3" type="ORF">A245_00476</name>
</gene>
<proteinExistence type="predicted"/>
<dbReference type="EMBL" id="AOKF01000032">
    <property type="protein sequence ID" value="EPN69991.1"/>
    <property type="molecule type" value="Genomic_DNA"/>
</dbReference>
<feature type="non-terminal residue" evidence="3">
    <location>
        <position position="1"/>
    </location>
</feature>
<accession>A0A656K544</accession>
<protein>
    <submittedName>
        <fullName evidence="3">tRNA(Ile)-lysidine synthetase</fullName>
    </submittedName>
</protein>
<evidence type="ECO:0000256" key="1">
    <source>
        <dbReference type="ARBA" id="ARBA00022694"/>
    </source>
</evidence>
<dbReference type="SUPFAM" id="SSF52402">
    <property type="entry name" value="Adenine nucleotide alpha hydrolases-like"/>
    <property type="match status" value="1"/>
</dbReference>
<dbReference type="Proteomes" id="UP000018849">
    <property type="component" value="Unassembled WGS sequence"/>
</dbReference>
<dbReference type="Gene3D" id="3.40.50.620">
    <property type="entry name" value="HUPs"/>
    <property type="match status" value="1"/>
</dbReference>
<dbReference type="AlphaFoldDB" id="A0A656K544"/>
<dbReference type="Pfam" id="PF01171">
    <property type="entry name" value="ATP_bind_3"/>
    <property type="match status" value="1"/>
</dbReference>